<evidence type="ECO:0000256" key="1">
    <source>
        <dbReference type="SAM" id="MobiDB-lite"/>
    </source>
</evidence>
<dbReference type="WBParaSite" id="L893_g6153.t1">
    <property type="protein sequence ID" value="L893_g6153.t1"/>
    <property type="gene ID" value="L893_g6153"/>
</dbReference>
<accession>A0A1I8AIQ0</accession>
<evidence type="ECO:0000313" key="3">
    <source>
        <dbReference type="WBParaSite" id="L893_g6153.t1"/>
    </source>
</evidence>
<organism evidence="2 3">
    <name type="scientific">Steinernema glaseri</name>
    <dbReference type="NCBI Taxonomy" id="37863"/>
    <lineage>
        <taxon>Eukaryota</taxon>
        <taxon>Metazoa</taxon>
        <taxon>Ecdysozoa</taxon>
        <taxon>Nematoda</taxon>
        <taxon>Chromadorea</taxon>
        <taxon>Rhabditida</taxon>
        <taxon>Tylenchina</taxon>
        <taxon>Panagrolaimomorpha</taxon>
        <taxon>Strongyloidoidea</taxon>
        <taxon>Steinernematidae</taxon>
        <taxon>Steinernema</taxon>
    </lineage>
</organism>
<evidence type="ECO:0000313" key="2">
    <source>
        <dbReference type="Proteomes" id="UP000095287"/>
    </source>
</evidence>
<reference evidence="3" key="1">
    <citation type="submission" date="2016-11" db="UniProtKB">
        <authorList>
            <consortium name="WormBaseParasite"/>
        </authorList>
    </citation>
    <scope>IDENTIFICATION</scope>
</reference>
<proteinExistence type="predicted"/>
<protein>
    <submittedName>
        <fullName evidence="3">Uncharacterized protein</fullName>
    </submittedName>
</protein>
<dbReference type="AlphaFoldDB" id="A0A1I8AIQ0"/>
<sequence length="85" mass="9503">MTSHIALSTNYTARSAIIPHPRTVAQAAALSDRPPCLIPPLHLSFFSDRLTSSDRNRDDRRPRPIQKISPRVLKTSPMDSTMPKP</sequence>
<name>A0A1I8AIQ0_9BILA</name>
<feature type="compositionally biased region" description="Basic and acidic residues" evidence="1">
    <location>
        <begin position="51"/>
        <end position="62"/>
    </location>
</feature>
<feature type="region of interest" description="Disordered" evidence="1">
    <location>
        <begin position="48"/>
        <end position="85"/>
    </location>
</feature>
<keyword evidence="2" id="KW-1185">Reference proteome</keyword>
<dbReference type="Proteomes" id="UP000095287">
    <property type="component" value="Unplaced"/>
</dbReference>